<comment type="caution">
    <text evidence="1">The sequence shown here is derived from an EMBL/GenBank/DDBJ whole genome shotgun (WGS) entry which is preliminary data.</text>
</comment>
<gene>
    <name evidence="1" type="ORF">CK203_043843</name>
</gene>
<dbReference type="EMBL" id="QGNW01000173">
    <property type="protein sequence ID" value="RVW88419.1"/>
    <property type="molecule type" value="Genomic_DNA"/>
</dbReference>
<reference evidence="1 2" key="1">
    <citation type="journal article" date="2018" name="PLoS Genet.">
        <title>Population sequencing reveals clonal diversity and ancestral inbreeding in the grapevine cultivar Chardonnay.</title>
        <authorList>
            <person name="Roach M.J."/>
            <person name="Johnson D.L."/>
            <person name="Bohlmann J."/>
            <person name="van Vuuren H.J."/>
            <person name="Jones S.J."/>
            <person name="Pretorius I.S."/>
            <person name="Schmidt S.A."/>
            <person name="Borneman A.R."/>
        </authorList>
    </citation>
    <scope>NUCLEOTIDE SEQUENCE [LARGE SCALE GENOMIC DNA]</scope>
    <source>
        <strain evidence="2">cv. Chardonnay</strain>
        <tissue evidence="1">Leaf</tissue>
    </source>
</reference>
<proteinExistence type="predicted"/>
<accession>A0A438HVD7</accession>
<protein>
    <submittedName>
        <fullName evidence="1">Uncharacterized protein</fullName>
    </submittedName>
</protein>
<dbReference type="AlphaFoldDB" id="A0A438HVD7"/>
<sequence>MIEEFKESLEDLDEGSPEPSEWLATFYPLKRWEEILPLFNRVETQEAVKEETPKLILKPLLTELKYAYLEKNK</sequence>
<dbReference type="Proteomes" id="UP000288805">
    <property type="component" value="Unassembled WGS sequence"/>
</dbReference>
<evidence type="ECO:0000313" key="1">
    <source>
        <dbReference type="EMBL" id="RVW88419.1"/>
    </source>
</evidence>
<organism evidence="1 2">
    <name type="scientific">Vitis vinifera</name>
    <name type="common">Grape</name>
    <dbReference type="NCBI Taxonomy" id="29760"/>
    <lineage>
        <taxon>Eukaryota</taxon>
        <taxon>Viridiplantae</taxon>
        <taxon>Streptophyta</taxon>
        <taxon>Embryophyta</taxon>
        <taxon>Tracheophyta</taxon>
        <taxon>Spermatophyta</taxon>
        <taxon>Magnoliopsida</taxon>
        <taxon>eudicotyledons</taxon>
        <taxon>Gunneridae</taxon>
        <taxon>Pentapetalae</taxon>
        <taxon>rosids</taxon>
        <taxon>Vitales</taxon>
        <taxon>Vitaceae</taxon>
        <taxon>Viteae</taxon>
        <taxon>Vitis</taxon>
    </lineage>
</organism>
<evidence type="ECO:0000313" key="2">
    <source>
        <dbReference type="Proteomes" id="UP000288805"/>
    </source>
</evidence>
<name>A0A438HVD7_VITVI</name>